<evidence type="ECO:0000259" key="1">
    <source>
        <dbReference type="Pfam" id="PF07862"/>
    </source>
</evidence>
<dbReference type="EMBL" id="CP000552">
    <property type="protein sequence ID" value="ABM72462.1"/>
    <property type="molecule type" value="Genomic_DNA"/>
</dbReference>
<dbReference type="AlphaFoldDB" id="A2BXF1"/>
<organism evidence="2 3">
    <name type="scientific">Prochlorococcus marinus (strain MIT 9515)</name>
    <dbReference type="NCBI Taxonomy" id="167542"/>
    <lineage>
        <taxon>Bacteria</taxon>
        <taxon>Bacillati</taxon>
        <taxon>Cyanobacteriota</taxon>
        <taxon>Cyanophyceae</taxon>
        <taxon>Synechococcales</taxon>
        <taxon>Prochlorococcaceae</taxon>
        <taxon>Prochlorococcus</taxon>
    </lineage>
</organism>
<name>A2BXF1_PROM5</name>
<feature type="domain" description="Nif11" evidence="1">
    <location>
        <begin position="1"/>
        <end position="48"/>
    </location>
</feature>
<accession>A2BXF1</accession>
<protein>
    <recommendedName>
        <fullName evidence="1">Nif11 domain-containing protein</fullName>
    </recommendedName>
</protein>
<dbReference type="Pfam" id="PF07862">
    <property type="entry name" value="Nif11"/>
    <property type="match status" value="1"/>
</dbReference>
<reference evidence="2 3" key="1">
    <citation type="journal article" date="2007" name="PLoS Genet.">
        <title>Patterns and implications of gene gain and loss in the evolution of Prochlorococcus.</title>
        <authorList>
            <person name="Kettler G.C."/>
            <person name="Martiny A.C."/>
            <person name="Huang K."/>
            <person name="Zucker J."/>
            <person name="Coleman M.L."/>
            <person name="Rodrigue S."/>
            <person name="Chen F."/>
            <person name="Lapidus A."/>
            <person name="Ferriera S."/>
            <person name="Johnson J."/>
            <person name="Steglich C."/>
            <person name="Church G.M."/>
            <person name="Richardson P."/>
            <person name="Chisholm S.W."/>
        </authorList>
    </citation>
    <scope>NUCLEOTIDE SEQUENCE [LARGE SCALE GENOMIC DNA]</scope>
    <source>
        <strain evidence="2 3">MIT 9515</strain>
    </source>
</reference>
<dbReference type="Proteomes" id="UP000001589">
    <property type="component" value="Chromosome"/>
</dbReference>
<gene>
    <name evidence="2" type="ordered locus">P9515_12551</name>
</gene>
<dbReference type="GeneID" id="60201049"/>
<dbReference type="InterPro" id="IPR022516">
    <property type="entry name" value="CHP03798_Ocin"/>
</dbReference>
<dbReference type="HOGENOM" id="CLU_181610_0_0_3"/>
<evidence type="ECO:0000313" key="3">
    <source>
        <dbReference type="Proteomes" id="UP000001589"/>
    </source>
</evidence>
<evidence type="ECO:0000313" key="2">
    <source>
        <dbReference type="EMBL" id="ABM72462.1"/>
    </source>
</evidence>
<dbReference type="RefSeq" id="WP_011820561.1">
    <property type="nucleotide sequence ID" value="NC_008817.1"/>
</dbReference>
<dbReference type="NCBIfam" id="TIGR03798">
    <property type="entry name" value="leader_Nif11"/>
    <property type="match status" value="1"/>
</dbReference>
<dbReference type="KEGG" id="pmc:P9515_12551"/>
<dbReference type="InterPro" id="IPR012903">
    <property type="entry name" value="Nif11"/>
</dbReference>
<dbReference type="OrthoDB" id="542288at2"/>
<sequence>MSEDQIKKFLIEIQKNKNFLNQVMSVGTADEIAKIANDSGFKFTGSELKNISNKVINGVKIKSQDTSPSYNFGEGGN</sequence>
<proteinExistence type="predicted"/>